<dbReference type="Proteomes" id="UP000507222">
    <property type="component" value="Unassembled WGS sequence"/>
</dbReference>
<evidence type="ECO:0000313" key="2">
    <source>
        <dbReference type="Proteomes" id="UP000507222"/>
    </source>
</evidence>
<evidence type="ECO:0000313" key="1">
    <source>
        <dbReference type="EMBL" id="CAB4268735.1"/>
    </source>
</evidence>
<name>A0A6J5U0I1_PRUAR</name>
<reference evidence="1 2" key="1">
    <citation type="submission" date="2020-05" db="EMBL/GenBank/DDBJ databases">
        <authorList>
            <person name="Campoy J."/>
            <person name="Schneeberger K."/>
            <person name="Spophaly S."/>
        </authorList>
    </citation>
    <scope>NUCLEOTIDE SEQUENCE [LARGE SCALE GENOMIC DNA]</scope>
    <source>
        <strain evidence="1">PruArmRojPasFocal</strain>
    </source>
</reference>
<sequence length="112" mass="12674">MAGSSKDQLGSFRKCKQLDLDWHNLRPNLYWHRFDRDMVGRQGRARAKDSVEAWLEDSARFDSWARPEELGCEIRLGTTGLKDCGRILMLGECGRGSSGKSRACEIVGRGRT</sequence>
<accession>A0A6J5U0I1</accession>
<protein>
    <submittedName>
        <fullName evidence="1">Uncharacterized protein</fullName>
    </submittedName>
</protein>
<proteinExistence type="predicted"/>
<dbReference type="EMBL" id="CAEKDK010000002">
    <property type="protein sequence ID" value="CAB4268735.1"/>
    <property type="molecule type" value="Genomic_DNA"/>
</dbReference>
<gene>
    <name evidence="1" type="ORF">CURHAP_LOCUS12927</name>
</gene>
<organism evidence="1 2">
    <name type="scientific">Prunus armeniaca</name>
    <name type="common">Apricot</name>
    <name type="synonym">Armeniaca vulgaris</name>
    <dbReference type="NCBI Taxonomy" id="36596"/>
    <lineage>
        <taxon>Eukaryota</taxon>
        <taxon>Viridiplantae</taxon>
        <taxon>Streptophyta</taxon>
        <taxon>Embryophyta</taxon>
        <taxon>Tracheophyta</taxon>
        <taxon>Spermatophyta</taxon>
        <taxon>Magnoliopsida</taxon>
        <taxon>eudicotyledons</taxon>
        <taxon>Gunneridae</taxon>
        <taxon>Pentapetalae</taxon>
        <taxon>rosids</taxon>
        <taxon>fabids</taxon>
        <taxon>Rosales</taxon>
        <taxon>Rosaceae</taxon>
        <taxon>Amygdaloideae</taxon>
        <taxon>Amygdaleae</taxon>
        <taxon>Prunus</taxon>
    </lineage>
</organism>
<dbReference type="AlphaFoldDB" id="A0A6J5U0I1"/>